<evidence type="ECO:0000313" key="4">
    <source>
        <dbReference type="Proteomes" id="UP000313359"/>
    </source>
</evidence>
<feature type="region of interest" description="Disordered" evidence="1">
    <location>
        <begin position="1"/>
        <end position="75"/>
    </location>
</feature>
<keyword evidence="2" id="KW-1133">Transmembrane helix</keyword>
<dbReference type="STRING" id="1328759.A0A5C2RX52"/>
<keyword evidence="2" id="KW-0812">Transmembrane</keyword>
<keyword evidence="4" id="KW-1185">Reference proteome</keyword>
<keyword evidence="2" id="KW-0472">Membrane</keyword>
<evidence type="ECO:0000313" key="3">
    <source>
        <dbReference type="EMBL" id="RPD55567.1"/>
    </source>
</evidence>
<dbReference type="InterPro" id="IPR028018">
    <property type="entry name" value="DUF4646"/>
</dbReference>
<sequence length="266" mass="29066">MIDVEKNPADFKDINDVRQGPQAGPSYSEPPPPSYPGPSNSSLRLDFQKLPPPPMTHMPSFAPSPDGTPGPELPGDNPKGFMGHVKNFAPGKNPKTLLNPPPPSFGRAPAPGAPYSMFPAMILIGKGSTLDRGFPYISPDSPLVPHPFVTHDVNEQDWRRFLHDVRVAGSLSPMNRVVAGLAPLALGIGIIFGFFIVKGVDSLMKRTKKGPVSQLIDAWNHFFFHPRCIHIGLTQGPPKDARGKRDKSQGKDSNWRLIVSYRPYTP</sequence>
<feature type="compositionally biased region" description="Basic and acidic residues" evidence="1">
    <location>
        <begin position="1"/>
        <end position="16"/>
    </location>
</feature>
<dbReference type="Proteomes" id="UP000313359">
    <property type="component" value="Unassembled WGS sequence"/>
</dbReference>
<dbReference type="OrthoDB" id="5314275at2759"/>
<evidence type="ECO:0000256" key="2">
    <source>
        <dbReference type="SAM" id="Phobius"/>
    </source>
</evidence>
<feature type="transmembrane region" description="Helical" evidence="2">
    <location>
        <begin position="177"/>
        <end position="197"/>
    </location>
</feature>
<proteinExistence type="predicted"/>
<dbReference type="Pfam" id="PF15496">
    <property type="entry name" value="DUF4646"/>
    <property type="match status" value="1"/>
</dbReference>
<reference evidence="3" key="1">
    <citation type="journal article" date="2018" name="Genome Biol. Evol.">
        <title>Genomics and development of Lentinus tigrinus, a white-rot wood-decaying mushroom with dimorphic fruiting bodies.</title>
        <authorList>
            <person name="Wu B."/>
            <person name="Xu Z."/>
            <person name="Knudson A."/>
            <person name="Carlson A."/>
            <person name="Chen N."/>
            <person name="Kovaka S."/>
            <person name="LaButti K."/>
            <person name="Lipzen A."/>
            <person name="Pennachio C."/>
            <person name="Riley R."/>
            <person name="Schakwitz W."/>
            <person name="Umezawa K."/>
            <person name="Ohm R.A."/>
            <person name="Grigoriev I.V."/>
            <person name="Nagy L.G."/>
            <person name="Gibbons J."/>
            <person name="Hibbett D."/>
        </authorList>
    </citation>
    <scope>NUCLEOTIDE SEQUENCE [LARGE SCALE GENOMIC DNA]</scope>
    <source>
        <strain evidence="3">ALCF2SS1-6</strain>
    </source>
</reference>
<dbReference type="AlphaFoldDB" id="A0A5C2RX52"/>
<gene>
    <name evidence="3" type="ORF">L227DRAFT_579542</name>
</gene>
<protein>
    <submittedName>
        <fullName evidence="3">Uncharacterized protein</fullName>
    </submittedName>
</protein>
<dbReference type="EMBL" id="ML122294">
    <property type="protein sequence ID" value="RPD55567.1"/>
    <property type="molecule type" value="Genomic_DNA"/>
</dbReference>
<name>A0A5C2RX52_9APHY</name>
<accession>A0A5C2RX52</accession>
<organism evidence="3 4">
    <name type="scientific">Lentinus tigrinus ALCF2SS1-6</name>
    <dbReference type="NCBI Taxonomy" id="1328759"/>
    <lineage>
        <taxon>Eukaryota</taxon>
        <taxon>Fungi</taxon>
        <taxon>Dikarya</taxon>
        <taxon>Basidiomycota</taxon>
        <taxon>Agaricomycotina</taxon>
        <taxon>Agaricomycetes</taxon>
        <taxon>Polyporales</taxon>
        <taxon>Polyporaceae</taxon>
        <taxon>Lentinus</taxon>
    </lineage>
</organism>
<evidence type="ECO:0000256" key="1">
    <source>
        <dbReference type="SAM" id="MobiDB-lite"/>
    </source>
</evidence>